<sequence length="148" mass="17305">MRKEMTQQVRNTFSEFIKFGLVGVSNTIVSYCLYALSLQIFLKLNLFPSTDYIIANIISFLLSVLWSFYWNNKYVFKLNEGEQRSIWKALLKTYVSYGFTGIILNNILLVLWVRVIGINKMLAPIINLIINIPINFFMNKLWAFGKKD</sequence>
<proteinExistence type="inferred from homology"/>
<evidence type="ECO:0000313" key="9">
    <source>
        <dbReference type="Proteomes" id="UP000628463"/>
    </source>
</evidence>
<accession>A0ABR7G1T3</accession>
<feature type="transmembrane region" description="Helical" evidence="6">
    <location>
        <begin position="93"/>
        <end position="115"/>
    </location>
</feature>
<keyword evidence="3 6" id="KW-0812">Transmembrane</keyword>
<organism evidence="8 9">
    <name type="scientific">Lachnospira hominis</name>
    <name type="common">ex Liu et al. 2021</name>
    <dbReference type="NCBI Taxonomy" id="2763051"/>
    <lineage>
        <taxon>Bacteria</taxon>
        <taxon>Bacillati</taxon>
        <taxon>Bacillota</taxon>
        <taxon>Clostridia</taxon>
        <taxon>Lachnospirales</taxon>
        <taxon>Lachnospiraceae</taxon>
        <taxon>Lachnospira</taxon>
    </lineage>
</organism>
<evidence type="ECO:0000256" key="2">
    <source>
        <dbReference type="ARBA" id="ARBA00009399"/>
    </source>
</evidence>
<evidence type="ECO:0000256" key="6">
    <source>
        <dbReference type="SAM" id="Phobius"/>
    </source>
</evidence>
<comment type="similarity">
    <text evidence="2">Belongs to the GtrA family.</text>
</comment>
<keyword evidence="5 6" id="KW-0472">Membrane</keyword>
<evidence type="ECO:0000256" key="1">
    <source>
        <dbReference type="ARBA" id="ARBA00004141"/>
    </source>
</evidence>
<reference evidence="8 9" key="1">
    <citation type="submission" date="2020-08" db="EMBL/GenBank/DDBJ databases">
        <title>Genome public.</title>
        <authorList>
            <person name="Liu C."/>
            <person name="Sun Q."/>
        </authorList>
    </citation>
    <scope>NUCLEOTIDE SEQUENCE [LARGE SCALE GENOMIC DNA]</scope>
    <source>
        <strain evidence="8 9">NSJ-43</strain>
    </source>
</reference>
<keyword evidence="4 6" id="KW-1133">Transmembrane helix</keyword>
<dbReference type="InterPro" id="IPR051401">
    <property type="entry name" value="GtrA_CellWall_Glycosyl"/>
</dbReference>
<evidence type="ECO:0000256" key="5">
    <source>
        <dbReference type="ARBA" id="ARBA00023136"/>
    </source>
</evidence>
<dbReference type="InterPro" id="IPR007267">
    <property type="entry name" value="GtrA_DPMS_TM"/>
</dbReference>
<feature type="transmembrane region" description="Helical" evidence="6">
    <location>
        <begin position="53"/>
        <end position="72"/>
    </location>
</feature>
<comment type="caution">
    <text evidence="8">The sequence shown here is derived from an EMBL/GenBank/DDBJ whole genome shotgun (WGS) entry which is preliminary data.</text>
</comment>
<keyword evidence="9" id="KW-1185">Reference proteome</keyword>
<dbReference type="Proteomes" id="UP000628463">
    <property type="component" value="Unassembled WGS sequence"/>
</dbReference>
<feature type="transmembrane region" description="Helical" evidence="6">
    <location>
        <begin position="121"/>
        <end position="138"/>
    </location>
</feature>
<gene>
    <name evidence="8" type="ORF">H8S01_10525</name>
</gene>
<protein>
    <submittedName>
        <fullName evidence="8">GtrA family protein</fullName>
    </submittedName>
</protein>
<dbReference type="PANTHER" id="PTHR38459:SF1">
    <property type="entry name" value="PROPHAGE BACTOPRENOL-LINKED GLUCOSE TRANSLOCASE HOMOLOG"/>
    <property type="match status" value="1"/>
</dbReference>
<comment type="subcellular location">
    <subcellularLocation>
        <location evidence="1">Membrane</location>
        <topology evidence="1">Multi-pass membrane protein</topology>
    </subcellularLocation>
</comment>
<evidence type="ECO:0000259" key="7">
    <source>
        <dbReference type="Pfam" id="PF04138"/>
    </source>
</evidence>
<evidence type="ECO:0000256" key="3">
    <source>
        <dbReference type="ARBA" id="ARBA00022692"/>
    </source>
</evidence>
<dbReference type="EMBL" id="JACOPD010000007">
    <property type="protein sequence ID" value="MBC5681394.1"/>
    <property type="molecule type" value="Genomic_DNA"/>
</dbReference>
<dbReference type="Pfam" id="PF04138">
    <property type="entry name" value="GtrA_DPMS_TM"/>
    <property type="match status" value="1"/>
</dbReference>
<dbReference type="PANTHER" id="PTHR38459">
    <property type="entry name" value="PROPHAGE BACTOPRENOL-LINKED GLUCOSE TRANSLOCASE HOMOLOG"/>
    <property type="match status" value="1"/>
</dbReference>
<evidence type="ECO:0000256" key="4">
    <source>
        <dbReference type="ARBA" id="ARBA00022989"/>
    </source>
</evidence>
<name>A0ABR7G1T3_9FIRM</name>
<feature type="transmembrane region" description="Helical" evidence="6">
    <location>
        <begin position="21"/>
        <end position="41"/>
    </location>
</feature>
<evidence type="ECO:0000313" key="8">
    <source>
        <dbReference type="EMBL" id="MBC5681394.1"/>
    </source>
</evidence>
<feature type="domain" description="GtrA/DPMS transmembrane" evidence="7">
    <location>
        <begin position="18"/>
        <end position="144"/>
    </location>
</feature>